<dbReference type="PANTHER" id="PTHR43439:SF2">
    <property type="entry name" value="ENZYME, PUTATIVE (JCVI)-RELATED"/>
    <property type="match status" value="1"/>
</dbReference>
<sequence length="1066" mass="117677">MKEHVSSPTFRRPPLDGSMTLTQIYDWQAQNSPDHRMFVYTDSNGRVRNITWKEGVAAIYTGARSIRSRFSKTAAGRHGVPVIAILSSTDTITYFTTIMSILRANCIAFPISTRNSAAAVANLLGKVEVGHVFIGEPAMEDLIKEAFQILGDEFPSHPAPSCSTMFLFEDLFLPYNEQALVLAPGELPNTLSNNDVIMYLHSSGNRSLAFPKPVHLTDRKLVQVGQIPWCGEQDLMGKVVAVHAAPMFHGLGIIQLAWTACAGLVVAAFEPKFPATLPSPENLFEGSRATSSDIILCVPSFIEAWARRPDYVQELSRCSGLVYGGGALNREVGDYMTSQGVPIFNSYGLSEVGTLSMVLPAKIKDNYEWHYIRFSGLFKEHWRPAGDNLYELVVVDSPQCTPSALNTEVDGIKAYATSDLFIPHPTKPNHWSYHGRVDDQIVHSTGEKTNPGPLESLLSQDVHVGGAVMFGEGQFNAGVLIEPKLAFRFDPVEQTKLAVFRNLIWPVIERMNVHAPQHSRLFKEMILVASPAKPFVYTPKNTPRRQTVLRLYAEEISQLYNAVSETTQSSIPAPEFWDTASVKSFVRAVVVGVLTHDVKDEDDLFQHGCDSLQATWIRNTLLRALRESAELDTRIATSNFVYNHPTIDRLSTYVLSLATGGVASDVLDDSAKKLEMAKLVDKFSDNFPQLSHYGEDRRKLPGKAVLLTGSTGSLGSYILSSLTEDPTVNHVFALIRSRSHTDLVSRQQEAFETRGLDPNMIKSGKLTLLEVDYSQDSLGLEAAVLTSIHDNVTHIIDVAWRVDFNLEISSFQTNLKGMRMLIDVAIRSGAQYTFSSTIAVCRSASDGREELVSADAALGSGYSESKWVAEQVIARASKSAGLRGSIIRVGQLTGGRNGYWTAKEWVPSLVHASTALKKIPDDNRIVSWIPLETAAKVVVELLDSPPSSGTPQVFHLVHPKPIPWTVLAQAFSRALNAPLVPYSEWLQSLEKLAENPGGINLNAFVLLDFFRAILARVDETESEAFGVPIMSAQHIVQHSRSLSDSDKGLEQLGERDVAKWLEYWQK</sequence>
<dbReference type="InterPro" id="IPR020806">
    <property type="entry name" value="PKS_PP-bd"/>
</dbReference>
<keyword evidence="2" id="KW-0597">Phosphoprotein</keyword>
<comment type="caution">
    <text evidence="4">The sequence shown here is derived from an EMBL/GenBank/DDBJ whole genome shotgun (WGS) entry which is preliminary data.</text>
</comment>
<dbReference type="InterPro" id="IPR036736">
    <property type="entry name" value="ACP-like_sf"/>
</dbReference>
<dbReference type="InterPro" id="IPR051414">
    <property type="entry name" value="Adenylate-forming_Reductase"/>
</dbReference>
<dbReference type="SUPFAM" id="SSF51735">
    <property type="entry name" value="NAD(P)-binding Rossmann-fold domains"/>
    <property type="match status" value="1"/>
</dbReference>
<evidence type="ECO:0000259" key="3">
    <source>
        <dbReference type="SMART" id="SM00823"/>
    </source>
</evidence>
<evidence type="ECO:0000256" key="2">
    <source>
        <dbReference type="ARBA" id="ARBA00022553"/>
    </source>
</evidence>
<dbReference type="EMBL" id="JBAHYK010000117">
    <property type="protein sequence ID" value="KAL0578153.1"/>
    <property type="molecule type" value="Genomic_DNA"/>
</dbReference>
<reference evidence="4 5" key="1">
    <citation type="submission" date="2024-02" db="EMBL/GenBank/DDBJ databases">
        <title>A draft genome for the cacao thread blight pathogen Marasmius crinis-equi.</title>
        <authorList>
            <person name="Cohen S.P."/>
            <person name="Baruah I.K."/>
            <person name="Amoako-Attah I."/>
            <person name="Bukari Y."/>
            <person name="Meinhardt L.W."/>
            <person name="Bailey B.A."/>
        </authorList>
    </citation>
    <scope>NUCLEOTIDE SEQUENCE [LARGE SCALE GENOMIC DNA]</scope>
    <source>
        <strain evidence="4 5">GH-76</strain>
    </source>
</reference>
<dbReference type="SMART" id="SM00823">
    <property type="entry name" value="PKS_PP"/>
    <property type="match status" value="1"/>
</dbReference>
<dbReference type="InterPro" id="IPR042099">
    <property type="entry name" value="ANL_N_sf"/>
</dbReference>
<dbReference type="InterPro" id="IPR036291">
    <property type="entry name" value="NAD(P)-bd_dom_sf"/>
</dbReference>
<dbReference type="PANTHER" id="PTHR43439">
    <property type="entry name" value="PHENYLACETATE-COENZYME A LIGASE"/>
    <property type="match status" value="1"/>
</dbReference>
<gene>
    <name evidence="4" type="ORF">V5O48_003858</name>
</gene>
<dbReference type="SUPFAM" id="SSF47336">
    <property type="entry name" value="ACP-like"/>
    <property type="match status" value="1"/>
</dbReference>
<keyword evidence="5" id="KW-1185">Reference proteome</keyword>
<evidence type="ECO:0000256" key="1">
    <source>
        <dbReference type="ARBA" id="ARBA00022450"/>
    </source>
</evidence>
<dbReference type="Gene3D" id="1.10.1200.10">
    <property type="entry name" value="ACP-like"/>
    <property type="match status" value="1"/>
</dbReference>
<accession>A0ABR3FSI4</accession>
<feature type="domain" description="Polyketide synthase-like phosphopantetheine-binding" evidence="3">
    <location>
        <begin position="583"/>
        <end position="658"/>
    </location>
</feature>
<organism evidence="4 5">
    <name type="scientific">Marasmius crinis-equi</name>
    <dbReference type="NCBI Taxonomy" id="585013"/>
    <lineage>
        <taxon>Eukaryota</taxon>
        <taxon>Fungi</taxon>
        <taxon>Dikarya</taxon>
        <taxon>Basidiomycota</taxon>
        <taxon>Agaricomycotina</taxon>
        <taxon>Agaricomycetes</taxon>
        <taxon>Agaricomycetidae</taxon>
        <taxon>Agaricales</taxon>
        <taxon>Marasmiineae</taxon>
        <taxon>Marasmiaceae</taxon>
        <taxon>Marasmius</taxon>
    </lineage>
</organism>
<dbReference type="Gene3D" id="3.40.50.720">
    <property type="entry name" value="NAD(P)-binding Rossmann-like Domain"/>
    <property type="match status" value="1"/>
</dbReference>
<evidence type="ECO:0000313" key="4">
    <source>
        <dbReference type="EMBL" id="KAL0578153.1"/>
    </source>
</evidence>
<dbReference type="Pfam" id="PF07993">
    <property type="entry name" value="NAD_binding_4"/>
    <property type="match status" value="1"/>
</dbReference>
<dbReference type="InterPro" id="IPR013120">
    <property type="entry name" value="FAR_NAD-bd"/>
</dbReference>
<dbReference type="Pfam" id="PF23562">
    <property type="entry name" value="AMP-binding_C_3"/>
    <property type="match status" value="1"/>
</dbReference>
<evidence type="ECO:0000313" key="5">
    <source>
        <dbReference type="Proteomes" id="UP001465976"/>
    </source>
</evidence>
<name>A0ABR3FSI4_9AGAR</name>
<protein>
    <recommendedName>
        <fullName evidence="3">Polyketide synthase-like phosphopantetheine-binding domain-containing protein</fullName>
    </recommendedName>
</protein>
<dbReference type="Pfam" id="PF00501">
    <property type="entry name" value="AMP-binding"/>
    <property type="match status" value="1"/>
</dbReference>
<keyword evidence="1" id="KW-0596">Phosphopantetheine</keyword>
<dbReference type="SUPFAM" id="SSF56801">
    <property type="entry name" value="Acetyl-CoA synthetase-like"/>
    <property type="match status" value="1"/>
</dbReference>
<dbReference type="Gene3D" id="3.40.50.12780">
    <property type="entry name" value="N-terminal domain of ligase-like"/>
    <property type="match status" value="1"/>
</dbReference>
<dbReference type="InterPro" id="IPR000873">
    <property type="entry name" value="AMP-dep_synth/lig_dom"/>
</dbReference>
<dbReference type="Proteomes" id="UP001465976">
    <property type="component" value="Unassembled WGS sequence"/>
</dbReference>
<proteinExistence type="predicted"/>